<evidence type="ECO:0000259" key="6">
    <source>
        <dbReference type="Pfam" id="PF08281"/>
    </source>
</evidence>
<dbReference type="SUPFAM" id="SSF88659">
    <property type="entry name" value="Sigma3 and sigma4 domains of RNA polymerase sigma factors"/>
    <property type="match status" value="1"/>
</dbReference>
<dbReference type="InterPro" id="IPR014327">
    <property type="entry name" value="RNA_pol_sigma70_bacteroid"/>
</dbReference>
<dbReference type="GO" id="GO:0016987">
    <property type="term" value="F:sigma factor activity"/>
    <property type="evidence" value="ECO:0007669"/>
    <property type="project" value="UniProtKB-KW"/>
</dbReference>
<keyword evidence="2" id="KW-0805">Transcription regulation</keyword>
<dbReference type="PANTHER" id="PTHR43133:SF46">
    <property type="entry name" value="RNA POLYMERASE SIGMA-70 FACTOR ECF SUBFAMILY"/>
    <property type="match status" value="1"/>
</dbReference>
<dbReference type="InterPro" id="IPR014284">
    <property type="entry name" value="RNA_pol_sigma-70_dom"/>
</dbReference>
<dbReference type="Proteomes" id="UP000628448">
    <property type="component" value="Unassembled WGS sequence"/>
</dbReference>
<name>A0A931GXA9_9BACT</name>
<accession>A0A931GXA9</accession>
<dbReference type="GO" id="GO:0003677">
    <property type="term" value="F:DNA binding"/>
    <property type="evidence" value="ECO:0007669"/>
    <property type="project" value="InterPro"/>
</dbReference>
<dbReference type="InterPro" id="IPR039425">
    <property type="entry name" value="RNA_pol_sigma-70-like"/>
</dbReference>
<evidence type="ECO:0000256" key="2">
    <source>
        <dbReference type="ARBA" id="ARBA00023015"/>
    </source>
</evidence>
<comment type="caution">
    <text evidence="7">The sequence shown here is derived from an EMBL/GenBank/DDBJ whole genome shotgun (WGS) entry which is preliminary data.</text>
</comment>
<protein>
    <submittedName>
        <fullName evidence="7">RNA polymerase sigma-70 factor</fullName>
    </submittedName>
</protein>
<dbReference type="Gene3D" id="1.10.1740.10">
    <property type="match status" value="1"/>
</dbReference>
<dbReference type="PANTHER" id="PTHR43133">
    <property type="entry name" value="RNA POLYMERASE ECF-TYPE SIGMA FACTO"/>
    <property type="match status" value="1"/>
</dbReference>
<proteinExistence type="inferred from homology"/>
<dbReference type="GO" id="GO:0006352">
    <property type="term" value="P:DNA-templated transcription initiation"/>
    <property type="evidence" value="ECO:0007669"/>
    <property type="project" value="InterPro"/>
</dbReference>
<dbReference type="NCBIfam" id="TIGR02937">
    <property type="entry name" value="sigma70-ECF"/>
    <property type="match status" value="1"/>
</dbReference>
<dbReference type="NCBIfam" id="TIGR02985">
    <property type="entry name" value="Sig70_bacteroi1"/>
    <property type="match status" value="1"/>
</dbReference>
<feature type="domain" description="RNA polymerase sigma factor 70 region 4 type 2" evidence="6">
    <location>
        <begin position="122"/>
        <end position="173"/>
    </location>
</feature>
<evidence type="ECO:0000256" key="1">
    <source>
        <dbReference type="ARBA" id="ARBA00010641"/>
    </source>
</evidence>
<dbReference type="AlphaFoldDB" id="A0A931GXA9"/>
<keyword evidence="4" id="KW-0804">Transcription</keyword>
<evidence type="ECO:0000313" key="7">
    <source>
        <dbReference type="EMBL" id="MBG9375314.1"/>
    </source>
</evidence>
<dbReference type="SUPFAM" id="SSF88946">
    <property type="entry name" value="Sigma2 domain of RNA polymerase sigma factors"/>
    <property type="match status" value="1"/>
</dbReference>
<organism evidence="7 8">
    <name type="scientific">Panacibacter microcysteis</name>
    <dbReference type="NCBI Taxonomy" id="2793269"/>
    <lineage>
        <taxon>Bacteria</taxon>
        <taxon>Pseudomonadati</taxon>
        <taxon>Bacteroidota</taxon>
        <taxon>Chitinophagia</taxon>
        <taxon>Chitinophagales</taxon>
        <taxon>Chitinophagaceae</taxon>
        <taxon>Panacibacter</taxon>
    </lineage>
</organism>
<evidence type="ECO:0000313" key="8">
    <source>
        <dbReference type="Proteomes" id="UP000628448"/>
    </source>
</evidence>
<dbReference type="Pfam" id="PF08281">
    <property type="entry name" value="Sigma70_r4_2"/>
    <property type="match status" value="1"/>
</dbReference>
<comment type="similarity">
    <text evidence="1">Belongs to the sigma-70 factor family. ECF subfamily.</text>
</comment>
<dbReference type="InterPro" id="IPR036388">
    <property type="entry name" value="WH-like_DNA-bd_sf"/>
</dbReference>
<evidence type="ECO:0000256" key="4">
    <source>
        <dbReference type="ARBA" id="ARBA00023163"/>
    </source>
</evidence>
<dbReference type="InterPro" id="IPR013249">
    <property type="entry name" value="RNA_pol_sigma70_r4_t2"/>
</dbReference>
<dbReference type="Pfam" id="PF04542">
    <property type="entry name" value="Sigma70_r2"/>
    <property type="match status" value="1"/>
</dbReference>
<reference evidence="7" key="1">
    <citation type="submission" date="2020-11" db="EMBL/GenBank/DDBJ databases">
        <title>Bacterial whole genome sequence for Panacibacter sp. DH6.</title>
        <authorList>
            <person name="Le V."/>
            <person name="Ko S."/>
            <person name="Ahn C.-Y."/>
            <person name="Oh H.-M."/>
        </authorList>
    </citation>
    <scope>NUCLEOTIDE SEQUENCE</scope>
    <source>
        <strain evidence="7">DH6</strain>
    </source>
</reference>
<evidence type="ECO:0000256" key="3">
    <source>
        <dbReference type="ARBA" id="ARBA00023082"/>
    </source>
</evidence>
<keyword evidence="8" id="KW-1185">Reference proteome</keyword>
<dbReference type="Gene3D" id="1.10.10.10">
    <property type="entry name" value="Winged helix-like DNA-binding domain superfamily/Winged helix DNA-binding domain"/>
    <property type="match status" value="1"/>
</dbReference>
<sequence length="199" mass="22678">MITDLLHIQQGIAQGNEQMLAGLYKCFHKRLLHFSRLLTRSNEIAEEVVDDVFVKLWSRREKVKDIDNITVYLYIAVKNQSLNALSRKAQQLVAESFDYLDIDMGEAVGDPAALMITGEMMQQMQKAVDELPPRCKMIFKLVREDGLKYKEVSQILNISVNTIDVQMAIAVKRICTALELEKPRRNYPSSAAEKKAGNF</sequence>
<dbReference type="InterPro" id="IPR013325">
    <property type="entry name" value="RNA_pol_sigma_r2"/>
</dbReference>
<dbReference type="RefSeq" id="WP_196989371.1">
    <property type="nucleotide sequence ID" value="NZ_JADWYR010000001.1"/>
</dbReference>
<dbReference type="EMBL" id="JADWYR010000001">
    <property type="protein sequence ID" value="MBG9375314.1"/>
    <property type="molecule type" value="Genomic_DNA"/>
</dbReference>
<dbReference type="InterPro" id="IPR013324">
    <property type="entry name" value="RNA_pol_sigma_r3/r4-like"/>
</dbReference>
<dbReference type="InterPro" id="IPR007627">
    <property type="entry name" value="RNA_pol_sigma70_r2"/>
</dbReference>
<keyword evidence="3" id="KW-0731">Sigma factor</keyword>
<gene>
    <name evidence="7" type="ORF">I5907_03660</name>
</gene>
<feature type="domain" description="RNA polymerase sigma-70 region 2" evidence="5">
    <location>
        <begin position="23"/>
        <end position="89"/>
    </location>
</feature>
<evidence type="ECO:0000259" key="5">
    <source>
        <dbReference type="Pfam" id="PF04542"/>
    </source>
</evidence>